<evidence type="ECO:0000313" key="2">
    <source>
        <dbReference type="EMBL" id="KAJ4965330.1"/>
    </source>
</evidence>
<proteinExistence type="predicted"/>
<feature type="chain" id="PRO_5040137941" description="Secreted protein" evidence="1">
    <location>
        <begin position="30"/>
        <end position="131"/>
    </location>
</feature>
<name>A0A9Q0K7J7_9MAGN</name>
<accession>A0A9Q0K7J7</accession>
<sequence length="131" mass="14488">MDRADTCKRICSSTSIPCFLWRCCSLLFAVTVHRLQEPDEQGCDQLSVSAISAARGIDLLGAVHGRQRKVLPDSSSTLRRYPSSRKLSLGCRSFGGRASAHDLLSIIRSFPLVSTPLEIKLLRVRTCMYSS</sequence>
<gene>
    <name evidence="2" type="ORF">NE237_017179</name>
</gene>
<protein>
    <recommendedName>
        <fullName evidence="4">Secreted protein</fullName>
    </recommendedName>
</protein>
<keyword evidence="3" id="KW-1185">Reference proteome</keyword>
<evidence type="ECO:0000313" key="3">
    <source>
        <dbReference type="Proteomes" id="UP001141806"/>
    </source>
</evidence>
<feature type="signal peptide" evidence="1">
    <location>
        <begin position="1"/>
        <end position="29"/>
    </location>
</feature>
<dbReference type="AlphaFoldDB" id="A0A9Q0K7J7"/>
<keyword evidence="1" id="KW-0732">Signal</keyword>
<evidence type="ECO:0008006" key="4">
    <source>
        <dbReference type="Google" id="ProtNLM"/>
    </source>
</evidence>
<evidence type="ECO:0000256" key="1">
    <source>
        <dbReference type="SAM" id="SignalP"/>
    </source>
</evidence>
<reference evidence="2" key="1">
    <citation type="journal article" date="2023" name="Plant J.">
        <title>The genome of the king protea, Protea cynaroides.</title>
        <authorList>
            <person name="Chang J."/>
            <person name="Duong T.A."/>
            <person name="Schoeman C."/>
            <person name="Ma X."/>
            <person name="Roodt D."/>
            <person name="Barker N."/>
            <person name="Li Z."/>
            <person name="Van de Peer Y."/>
            <person name="Mizrachi E."/>
        </authorList>
    </citation>
    <scope>NUCLEOTIDE SEQUENCE</scope>
    <source>
        <tissue evidence="2">Young leaves</tissue>
    </source>
</reference>
<comment type="caution">
    <text evidence="2">The sequence shown here is derived from an EMBL/GenBank/DDBJ whole genome shotgun (WGS) entry which is preliminary data.</text>
</comment>
<dbReference type="Proteomes" id="UP001141806">
    <property type="component" value="Unassembled WGS sequence"/>
</dbReference>
<dbReference type="EMBL" id="JAMYWD010000007">
    <property type="protein sequence ID" value="KAJ4965330.1"/>
    <property type="molecule type" value="Genomic_DNA"/>
</dbReference>
<organism evidence="2 3">
    <name type="scientific">Protea cynaroides</name>
    <dbReference type="NCBI Taxonomy" id="273540"/>
    <lineage>
        <taxon>Eukaryota</taxon>
        <taxon>Viridiplantae</taxon>
        <taxon>Streptophyta</taxon>
        <taxon>Embryophyta</taxon>
        <taxon>Tracheophyta</taxon>
        <taxon>Spermatophyta</taxon>
        <taxon>Magnoliopsida</taxon>
        <taxon>Proteales</taxon>
        <taxon>Proteaceae</taxon>
        <taxon>Protea</taxon>
    </lineage>
</organism>